<dbReference type="Proteomes" id="UP000316426">
    <property type="component" value="Chromosome"/>
</dbReference>
<dbReference type="AlphaFoldDB" id="A0A518K214"/>
<protein>
    <recommendedName>
        <fullName evidence="4">Lipocalin-like domain-containing protein</fullName>
    </recommendedName>
</protein>
<feature type="signal peptide" evidence="1">
    <location>
        <begin position="1"/>
        <end position="21"/>
    </location>
</feature>
<accession>A0A518K214</accession>
<evidence type="ECO:0008006" key="4">
    <source>
        <dbReference type="Google" id="ProtNLM"/>
    </source>
</evidence>
<dbReference type="EMBL" id="CP036349">
    <property type="protein sequence ID" value="QDV71851.1"/>
    <property type="molecule type" value="Genomic_DNA"/>
</dbReference>
<gene>
    <name evidence="2" type="ORF">Spa11_00190</name>
</gene>
<sequence precursor="true">MLAASQRLALLLLTSPLLVTAEAQVDTRPWPNSDAETFQMSSDIERRKVLLQRAVGTWRCVKDDGTVIEKVVEPGTETVTLSRDGKAVRVWKTKWDIRVCNGVAQLWFKDYQLLEGERSAPDGIGGGYAVAITGDTWTEVPNLIGEAPSPPTLVHFKRVPTDEAEEAGNPE</sequence>
<feature type="chain" id="PRO_5022051681" description="Lipocalin-like domain-containing protein" evidence="1">
    <location>
        <begin position="22"/>
        <end position="171"/>
    </location>
</feature>
<reference evidence="2 3" key="1">
    <citation type="submission" date="2019-02" db="EMBL/GenBank/DDBJ databases">
        <title>Deep-cultivation of Planctomycetes and their phenomic and genomic characterization uncovers novel biology.</title>
        <authorList>
            <person name="Wiegand S."/>
            <person name="Jogler M."/>
            <person name="Boedeker C."/>
            <person name="Pinto D."/>
            <person name="Vollmers J."/>
            <person name="Rivas-Marin E."/>
            <person name="Kohn T."/>
            <person name="Peeters S.H."/>
            <person name="Heuer A."/>
            <person name="Rast P."/>
            <person name="Oberbeckmann S."/>
            <person name="Bunk B."/>
            <person name="Jeske O."/>
            <person name="Meyerdierks A."/>
            <person name="Storesund J.E."/>
            <person name="Kallscheuer N."/>
            <person name="Luecker S."/>
            <person name="Lage O.M."/>
            <person name="Pohl T."/>
            <person name="Merkel B.J."/>
            <person name="Hornburger P."/>
            <person name="Mueller R.-W."/>
            <person name="Bruemmer F."/>
            <person name="Labrenz M."/>
            <person name="Spormann A.M."/>
            <person name="Op den Camp H."/>
            <person name="Overmann J."/>
            <person name="Amann R."/>
            <person name="Jetten M.S.M."/>
            <person name="Mascher T."/>
            <person name="Medema M.H."/>
            <person name="Devos D.P."/>
            <person name="Kaster A.-K."/>
            <person name="Ovreas L."/>
            <person name="Rohde M."/>
            <person name="Galperin M.Y."/>
            <person name="Jogler C."/>
        </authorList>
    </citation>
    <scope>NUCLEOTIDE SEQUENCE [LARGE SCALE GENOMIC DNA]</scope>
    <source>
        <strain evidence="2 3">Spa11</strain>
    </source>
</reference>
<keyword evidence="1" id="KW-0732">Signal</keyword>
<evidence type="ECO:0000256" key="1">
    <source>
        <dbReference type="SAM" id="SignalP"/>
    </source>
</evidence>
<dbReference type="RefSeq" id="WP_145105096.1">
    <property type="nucleotide sequence ID" value="NZ_CP036349.1"/>
</dbReference>
<keyword evidence="3" id="KW-1185">Reference proteome</keyword>
<evidence type="ECO:0000313" key="2">
    <source>
        <dbReference type="EMBL" id="QDV71851.1"/>
    </source>
</evidence>
<evidence type="ECO:0000313" key="3">
    <source>
        <dbReference type="Proteomes" id="UP000316426"/>
    </source>
</evidence>
<organism evidence="2 3">
    <name type="scientific">Botrimarina mediterranea</name>
    <dbReference type="NCBI Taxonomy" id="2528022"/>
    <lineage>
        <taxon>Bacteria</taxon>
        <taxon>Pseudomonadati</taxon>
        <taxon>Planctomycetota</taxon>
        <taxon>Planctomycetia</taxon>
        <taxon>Pirellulales</taxon>
        <taxon>Lacipirellulaceae</taxon>
        <taxon>Botrimarina</taxon>
    </lineage>
</organism>
<name>A0A518K214_9BACT</name>
<dbReference type="KEGG" id="bmei:Spa11_00190"/>
<proteinExistence type="predicted"/>